<organism evidence="2 3">
    <name type="scientific">Candidatus Thiopontia autotrophica</name>
    <dbReference type="NCBI Taxonomy" id="2841688"/>
    <lineage>
        <taxon>Bacteria</taxon>
        <taxon>Pseudomonadati</taxon>
        <taxon>Pseudomonadota</taxon>
        <taxon>Gammaproteobacteria</taxon>
        <taxon>Candidatus Thiopontia</taxon>
    </lineage>
</organism>
<protein>
    <submittedName>
        <fullName evidence="2">DUF4399 domain-containing protein</fullName>
    </submittedName>
</protein>
<comment type="caution">
    <text evidence="2">The sequence shown here is derived from an EMBL/GenBank/DDBJ whole genome shotgun (WGS) entry which is preliminary data.</text>
</comment>
<proteinExistence type="predicted"/>
<dbReference type="AlphaFoldDB" id="A0A8J6NY92"/>
<evidence type="ECO:0000259" key="1">
    <source>
        <dbReference type="Pfam" id="PF14347"/>
    </source>
</evidence>
<dbReference type="EMBL" id="JACNFK010000030">
    <property type="protein sequence ID" value="MBC8519954.1"/>
    <property type="molecule type" value="Genomic_DNA"/>
</dbReference>
<evidence type="ECO:0000313" key="2">
    <source>
        <dbReference type="EMBL" id="MBC8519954.1"/>
    </source>
</evidence>
<dbReference type="InterPro" id="IPR025512">
    <property type="entry name" value="DUF4399"/>
</dbReference>
<accession>A0A8J6NY92</accession>
<sequence length="141" mass="15564">MKYGKIVITPMMIATLVSGSVLAHGSYERGERVAIASPQNLAVVESPFKVIFSAPEVKIAPAGVDKHNSGHFHLMVDTDAIPTLDEPMMESDKHLRFSAGERETTLELSPGEHTLQLIVADEEHTHFENLVSKKITVYVKR</sequence>
<gene>
    <name evidence="2" type="ORF">H8D24_06075</name>
</gene>
<evidence type="ECO:0000313" key="3">
    <source>
        <dbReference type="Proteomes" id="UP000654401"/>
    </source>
</evidence>
<reference evidence="2 3" key="1">
    <citation type="submission" date="2020-08" db="EMBL/GenBank/DDBJ databases">
        <title>Bridging the membrane lipid divide: bacteria of the FCB group superphylum have the potential to synthesize archaeal ether lipids.</title>
        <authorList>
            <person name="Villanueva L."/>
            <person name="Von Meijenfeldt F.A.B."/>
            <person name="Westbye A.B."/>
            <person name="Yadav S."/>
            <person name="Hopmans E.C."/>
            <person name="Dutilh B.E."/>
            <person name="Sinninghe Damste J.S."/>
        </authorList>
    </citation>
    <scope>NUCLEOTIDE SEQUENCE [LARGE SCALE GENOMIC DNA]</scope>
    <source>
        <strain evidence="2">NIOZ-UU100</strain>
    </source>
</reference>
<name>A0A8J6NY92_9GAMM</name>
<dbReference type="Pfam" id="PF14347">
    <property type="entry name" value="DUF4399"/>
    <property type="match status" value="1"/>
</dbReference>
<feature type="domain" description="DUF4399" evidence="1">
    <location>
        <begin position="51"/>
        <end position="140"/>
    </location>
</feature>
<dbReference type="Proteomes" id="UP000654401">
    <property type="component" value="Unassembled WGS sequence"/>
</dbReference>